<dbReference type="EMBL" id="DQZR01000196">
    <property type="protein sequence ID" value="HDM36509.1"/>
    <property type="molecule type" value="Genomic_DNA"/>
</dbReference>
<proteinExistence type="predicted"/>
<evidence type="ECO:0008006" key="2">
    <source>
        <dbReference type="Google" id="ProtNLM"/>
    </source>
</evidence>
<dbReference type="Proteomes" id="UP000885863">
    <property type="component" value="Unassembled WGS sequence"/>
</dbReference>
<dbReference type="SUPFAM" id="SSF52540">
    <property type="entry name" value="P-loop containing nucleoside triphosphate hydrolases"/>
    <property type="match status" value="1"/>
</dbReference>
<dbReference type="PANTHER" id="PTHR42759">
    <property type="entry name" value="MOXR FAMILY PROTEIN"/>
    <property type="match status" value="1"/>
</dbReference>
<dbReference type="InterPro" id="IPR027417">
    <property type="entry name" value="P-loop_NTPase"/>
</dbReference>
<dbReference type="AlphaFoldDB" id="A0A7C1B7Q4"/>
<sequence length="483" mass="54301">MEPDLSSYKPVPVKYQLRNAILSCIQSGVDPLGDIQGRGEAKADLLRALLSGANPFLISREGTGKTRLANSIAKLLPPVPSIKGCPYHDDPFWPKEWLCPRCRGVEDPIDEFGVEIIDGMDRFSRIQGNEYTNYAKILGLKDIEAIRDGISPTDPRSFTGTGVFRGNRGIVFVDELPSIPTNVQVLFHPILEEGIVILDEYNLHHPVDIILIATGNPEGFAHVNRVPRPLLDRLEMIHLGMPDEDVERLIVIRERFEPREDYFRREETRHNHPDMNITSEFSRNRIAVPWWVLDLIVKTVGYTRTCKNFESGASIRGGIKALDHAISSAEMRGARVVRLADATKGLKLALRGRTTIIPDLIGFEEDEGVIFKRIDRVIEDLVRFALTRIADETLNHLAIDPMTLKEAVINGDPGIRLSKRVKEMGEGVGEVDPGSSEWKYALIEFLANILALKGVLSENEVSKRFFVPQVFVDERRRGLKGYK</sequence>
<protein>
    <recommendedName>
        <fullName evidence="2">Magnesium chelatase</fullName>
    </recommendedName>
</protein>
<dbReference type="InterPro" id="IPR050764">
    <property type="entry name" value="CbbQ/NirQ/NorQ/GpvN"/>
</dbReference>
<reference evidence="1" key="1">
    <citation type="journal article" date="2020" name="mSystems">
        <title>Genome- and Community-Level Interaction Insights into Carbon Utilization and Element Cycling Functions of Hydrothermarchaeota in Hydrothermal Sediment.</title>
        <authorList>
            <person name="Zhou Z."/>
            <person name="Liu Y."/>
            <person name="Xu W."/>
            <person name="Pan J."/>
            <person name="Luo Z.H."/>
            <person name="Li M."/>
        </authorList>
    </citation>
    <scope>NUCLEOTIDE SEQUENCE [LARGE SCALE GENOMIC DNA]</scope>
    <source>
        <strain evidence="1">HyVt-185</strain>
    </source>
</reference>
<organism evidence="1">
    <name type="scientific">Candidatus Syntropharchaeum butanivorans</name>
    <dbReference type="NCBI Taxonomy" id="1839936"/>
    <lineage>
        <taxon>Archaea</taxon>
        <taxon>Methanobacteriati</taxon>
        <taxon>Methanobacteriota</taxon>
        <taxon>Stenosarchaea group</taxon>
        <taxon>Methanomicrobia</taxon>
        <taxon>Methanosarcinales</taxon>
        <taxon>ANME-2 cluster</taxon>
        <taxon>Candidatus Syntropharchaeum</taxon>
    </lineage>
</organism>
<dbReference type="Gene3D" id="3.40.50.300">
    <property type="entry name" value="P-loop containing nucleotide triphosphate hydrolases"/>
    <property type="match status" value="1"/>
</dbReference>
<evidence type="ECO:0000313" key="1">
    <source>
        <dbReference type="EMBL" id="HDM36509.1"/>
    </source>
</evidence>
<accession>A0A7C1B7Q4</accession>
<gene>
    <name evidence="1" type="ORF">ENG09_04585</name>
</gene>
<comment type="caution">
    <text evidence="1">The sequence shown here is derived from an EMBL/GenBank/DDBJ whole genome shotgun (WGS) entry which is preliminary data.</text>
</comment>
<dbReference type="PANTHER" id="PTHR42759:SF1">
    <property type="entry name" value="MAGNESIUM-CHELATASE SUBUNIT CHLD"/>
    <property type="match status" value="1"/>
</dbReference>
<name>A0A7C1B7Q4_9EURY</name>